<name>A0ABT1TB00_9GAMM</name>
<feature type="transmembrane region" description="Helical" evidence="1">
    <location>
        <begin position="85"/>
        <end position="109"/>
    </location>
</feature>
<evidence type="ECO:0000256" key="1">
    <source>
        <dbReference type="SAM" id="Phobius"/>
    </source>
</evidence>
<evidence type="ECO:0000313" key="3">
    <source>
        <dbReference type="Proteomes" id="UP001524499"/>
    </source>
</evidence>
<gene>
    <name evidence="2" type="ORF">NP590_00110</name>
</gene>
<feature type="transmembrane region" description="Helical" evidence="1">
    <location>
        <begin position="121"/>
        <end position="139"/>
    </location>
</feature>
<keyword evidence="1" id="KW-0472">Membrane</keyword>
<protein>
    <recommendedName>
        <fullName evidence="4">Glycosyltransferase subfamily 4-like N-terminal domain-containing protein</fullName>
    </recommendedName>
</protein>
<keyword evidence="3" id="KW-1185">Reference proteome</keyword>
<evidence type="ECO:0000313" key="2">
    <source>
        <dbReference type="EMBL" id="MCQ8102489.1"/>
    </source>
</evidence>
<keyword evidence="1" id="KW-0812">Transmembrane</keyword>
<proteinExistence type="predicted"/>
<comment type="caution">
    <text evidence="2">The sequence shown here is derived from an EMBL/GenBank/DDBJ whole genome shotgun (WGS) entry which is preliminary data.</text>
</comment>
<organism evidence="2 3">
    <name type="scientific">Methylomonas subterranea</name>
    <dbReference type="NCBI Taxonomy" id="2952225"/>
    <lineage>
        <taxon>Bacteria</taxon>
        <taxon>Pseudomonadati</taxon>
        <taxon>Pseudomonadota</taxon>
        <taxon>Gammaproteobacteria</taxon>
        <taxon>Methylococcales</taxon>
        <taxon>Methylococcaceae</taxon>
        <taxon>Methylomonas</taxon>
    </lineage>
</organism>
<reference evidence="2 3" key="1">
    <citation type="submission" date="2022-07" db="EMBL/GenBank/DDBJ databases">
        <title>Methylomonas rivi sp. nov., Methylomonas rosea sp. nov., Methylomonas aureus sp. nov. and Methylomonas subterranea sp. nov., four novel methanotrophs isolated from a freshwater creek and the deep terrestrial subsurface.</title>
        <authorList>
            <person name="Abin C."/>
            <person name="Sankaranarayanan K."/>
            <person name="Garner C."/>
            <person name="Sindelar R."/>
            <person name="Kotary K."/>
            <person name="Garner R."/>
            <person name="Barclay S."/>
            <person name="Lawson P."/>
            <person name="Krumholz L."/>
        </authorList>
    </citation>
    <scope>NUCLEOTIDE SEQUENCE [LARGE SCALE GENOMIC DNA]</scope>
    <source>
        <strain evidence="2 3">SURF-2</strain>
    </source>
</reference>
<sequence length="381" mass="44278">MRFSIFVSNHGKLDGIEDLISIISTVIIKRGHEVTVTETLDPDAITLIIDEFTDAISNREIIEFKRQNPNSGLVYVLTEFIEHRLFVTSFNFFGGIVEASVIAAMNVYFRNHREDFQSATIQHWLVAIFYSPLLVVYLFDHFLRNLIRNERLPLISRLHRTAYMLMRYLGLEKMIACADAVILSHQSIVDNINGIIENTPVLGTIHPEINFAEIERSLFLDKKLFIEITGSITPYRLKFIRRINIDILSLGIKNRFNPCKSIPFSTTAGQSIARGAYSLHPPQLKNWKYSSPTRIYRALQHEHNMPVLTKVFHQHPIEKLCLQFIGEKSLYEMYRYFKFPSELIDYLGPLTKEYMQIANMENDRILQAIMINYKNLKKNES</sequence>
<dbReference type="RefSeq" id="WP_256600089.1">
    <property type="nucleotide sequence ID" value="NZ_JANIBJ010000001.1"/>
</dbReference>
<evidence type="ECO:0008006" key="4">
    <source>
        <dbReference type="Google" id="ProtNLM"/>
    </source>
</evidence>
<keyword evidence="1" id="KW-1133">Transmembrane helix</keyword>
<accession>A0ABT1TB00</accession>
<dbReference type="EMBL" id="JANIBJ010000001">
    <property type="protein sequence ID" value="MCQ8102489.1"/>
    <property type="molecule type" value="Genomic_DNA"/>
</dbReference>
<dbReference type="Proteomes" id="UP001524499">
    <property type="component" value="Unassembled WGS sequence"/>
</dbReference>